<dbReference type="AlphaFoldDB" id="A0A132ABZ8"/>
<dbReference type="InterPro" id="IPR009723">
    <property type="entry name" value="Pop1_N"/>
</dbReference>
<organism evidence="2 3">
    <name type="scientific">Sarcoptes scabiei</name>
    <name type="common">Itch mite</name>
    <name type="synonym">Acarus scabiei</name>
    <dbReference type="NCBI Taxonomy" id="52283"/>
    <lineage>
        <taxon>Eukaryota</taxon>
        <taxon>Metazoa</taxon>
        <taxon>Ecdysozoa</taxon>
        <taxon>Arthropoda</taxon>
        <taxon>Chelicerata</taxon>
        <taxon>Arachnida</taxon>
        <taxon>Acari</taxon>
        <taxon>Acariformes</taxon>
        <taxon>Sarcoptiformes</taxon>
        <taxon>Astigmata</taxon>
        <taxon>Psoroptidia</taxon>
        <taxon>Sarcoptoidea</taxon>
        <taxon>Sarcoptidae</taxon>
        <taxon>Sarcoptinae</taxon>
        <taxon>Sarcoptes</taxon>
    </lineage>
</organism>
<gene>
    <name evidence="2" type="ORF">QR98_0070320</name>
</gene>
<accession>A0A132ABZ8</accession>
<dbReference type="GO" id="GO:0005655">
    <property type="term" value="C:nucleolar ribonuclease P complex"/>
    <property type="evidence" value="ECO:0007669"/>
    <property type="project" value="InterPro"/>
</dbReference>
<dbReference type="PANTHER" id="PTHR22731:SF3">
    <property type="entry name" value="RIBONUCLEASES P_MRP PROTEIN SUBUNIT POP1"/>
    <property type="match status" value="1"/>
</dbReference>
<proteinExistence type="predicted"/>
<feature type="domain" description="Pop1 N-terminal" evidence="1">
    <location>
        <begin position="17"/>
        <end position="89"/>
    </location>
</feature>
<dbReference type="InterPro" id="IPR039182">
    <property type="entry name" value="Pop1"/>
</dbReference>
<dbReference type="EMBL" id="JXLN01012453">
    <property type="protein sequence ID" value="KPM08511.1"/>
    <property type="molecule type" value="Genomic_DNA"/>
</dbReference>
<dbReference type="GO" id="GO:0000172">
    <property type="term" value="C:ribonuclease MRP complex"/>
    <property type="evidence" value="ECO:0007669"/>
    <property type="project" value="InterPro"/>
</dbReference>
<comment type="caution">
    <text evidence="2">The sequence shown here is derived from an EMBL/GenBank/DDBJ whole genome shotgun (WGS) entry which is preliminary data.</text>
</comment>
<evidence type="ECO:0000259" key="1">
    <source>
        <dbReference type="Pfam" id="PF06978"/>
    </source>
</evidence>
<dbReference type="GO" id="GO:0001682">
    <property type="term" value="P:tRNA 5'-leader removal"/>
    <property type="evidence" value="ECO:0007669"/>
    <property type="project" value="InterPro"/>
</dbReference>
<dbReference type="OrthoDB" id="442863at2759"/>
<dbReference type="PANTHER" id="PTHR22731">
    <property type="entry name" value="RIBONUCLEASES P/MRP PROTEIN SUBUNIT POP1"/>
    <property type="match status" value="1"/>
</dbReference>
<sequence>MSQVSSSNGKISLYNLIQSHLVEINHLKKQCKTKQCRRNLQRIPRHMRRRAASNNPKRLPKSIQELIKENDIKNLKKRKKIRKRHWKKRSKDPRKSDLHVWFAKRFKLVFCWNQFVPYKNNVKNQRILYRNLTKGYTAFYLPFVKFVLIENSNFCDHISEFCSAEDNEFLRDIPDGNILTIHLHQPGKYPDCLIGPCRIIKMNRGKKFLLMIHILVCEELISKFNENHQMSYEILECSQIQLFGKESLKRIKNKVLSKFQLEGVPFDQFQFFDIKNQIKLDGWEEFLTKINRPNEESIAIKRIIISNSIESLTIIVPRQILRKVWNSINFNMAHLVGGIRDLEVMTLNFSSSFFPNIGYLDCISNRSTLINYPLLNGQKIHIVRNQKFIQELIDQNYNLLTIKKFVNETQSSSIDSFVQIVLKYLKGKPKKMDKILLPNTQKSSTIIKFMKIENLENFIDKNEANDTVIGYVEYGCFDMNFARCRAFGIISLDGLERLIRFNQAIKYVEDDANSIKYSAIFALTKSQYNHLNLVTIELVNPETII</sequence>
<evidence type="ECO:0000313" key="2">
    <source>
        <dbReference type="EMBL" id="KPM08511.1"/>
    </source>
</evidence>
<protein>
    <submittedName>
        <fullName evidence="2">Ribonucleases P/MRP protein subunit POP1-like protein</fullName>
    </submittedName>
</protein>
<dbReference type="VEuPathDB" id="VectorBase:SSCA009000"/>
<dbReference type="Pfam" id="PF06978">
    <property type="entry name" value="POP1_N"/>
    <property type="match status" value="1"/>
</dbReference>
<dbReference type="Proteomes" id="UP000616769">
    <property type="component" value="Unassembled WGS sequence"/>
</dbReference>
<name>A0A132ABZ8_SARSC</name>
<reference evidence="2 3" key="1">
    <citation type="journal article" date="2015" name="Parasit. Vectors">
        <title>Draft genome of the scabies mite.</title>
        <authorList>
            <person name="Rider S.D.Jr."/>
            <person name="Morgan M.S."/>
            <person name="Arlian L.G."/>
        </authorList>
    </citation>
    <scope>NUCLEOTIDE SEQUENCE [LARGE SCALE GENOMIC DNA]</scope>
    <source>
        <strain evidence="2">Arlian Lab</strain>
    </source>
</reference>
<evidence type="ECO:0000313" key="3">
    <source>
        <dbReference type="Proteomes" id="UP000616769"/>
    </source>
</evidence>